<protein>
    <submittedName>
        <fullName evidence="1">Predicted protein</fullName>
    </submittedName>
</protein>
<evidence type="ECO:0000313" key="2">
    <source>
        <dbReference type="Proteomes" id="UP000006671"/>
    </source>
</evidence>
<dbReference type="KEGG" id="ngr:NAEGRDRAFT_74776"/>
<organism evidence="2">
    <name type="scientific">Naegleria gruberi</name>
    <name type="common">Amoeba</name>
    <dbReference type="NCBI Taxonomy" id="5762"/>
    <lineage>
        <taxon>Eukaryota</taxon>
        <taxon>Discoba</taxon>
        <taxon>Heterolobosea</taxon>
        <taxon>Tetramitia</taxon>
        <taxon>Eutetramitia</taxon>
        <taxon>Vahlkampfiidae</taxon>
        <taxon>Naegleria</taxon>
    </lineage>
</organism>
<dbReference type="OrthoDB" id="15691at2759"/>
<sequence>MGSKHAKDIKNSPTSPPIYLLDFVETADSVRRISQQKVIDLPVAKDLIRLCNKITVLEPNTKNPIPNSNIQEEDFECENKLTKIQSMNDPHLSESCLVNGNNIQSFTCRLLENNVNFNSGFWFIDIIIDPSNGKVTVCHRRKERVTGQFFDFTPHSASLPSIPTSQMASKSKQFSSSTSSLYKPSMPDMIRKLYTFEWKLYFELCPHNLNKIESVKMELVGQLDFSDSEIKFSDEEQEKIEQTFVNTAHGFDIKYDKEFEKLLAIYKKKEKKAKKK</sequence>
<dbReference type="InParanoid" id="D2W093"/>
<dbReference type="AlphaFoldDB" id="D2W093"/>
<keyword evidence="2" id="KW-1185">Reference proteome</keyword>
<reference evidence="1 2" key="1">
    <citation type="journal article" date="2010" name="Cell">
        <title>The genome of Naegleria gruberi illuminates early eukaryotic versatility.</title>
        <authorList>
            <person name="Fritz-Laylin L.K."/>
            <person name="Prochnik S.E."/>
            <person name="Ginger M.L."/>
            <person name="Dacks J.B."/>
            <person name="Carpenter M.L."/>
            <person name="Field M.C."/>
            <person name="Kuo A."/>
            <person name="Paredez A."/>
            <person name="Chapman J."/>
            <person name="Pham J."/>
            <person name="Shu S."/>
            <person name="Neupane R."/>
            <person name="Cipriano M."/>
            <person name="Mancuso J."/>
            <person name="Tu H."/>
            <person name="Salamov A."/>
            <person name="Lindquist E."/>
            <person name="Shapiro H."/>
            <person name="Lucas S."/>
            <person name="Grigoriev I.V."/>
            <person name="Cande W.Z."/>
            <person name="Fulton C."/>
            <person name="Rokhsar D.S."/>
            <person name="Dawson S.C."/>
        </authorList>
    </citation>
    <scope>NUCLEOTIDE SEQUENCE [LARGE SCALE GENOMIC DNA]</scope>
    <source>
        <strain evidence="1 2">NEG-M</strain>
    </source>
</reference>
<dbReference type="GeneID" id="8863170"/>
<dbReference type="Proteomes" id="UP000006671">
    <property type="component" value="Unassembled WGS sequence"/>
</dbReference>
<evidence type="ECO:0000313" key="1">
    <source>
        <dbReference type="EMBL" id="EFC37574.1"/>
    </source>
</evidence>
<gene>
    <name evidence="1" type="ORF">NAEGRDRAFT_74776</name>
</gene>
<dbReference type="EMBL" id="GG738917">
    <property type="protein sequence ID" value="EFC37574.1"/>
    <property type="molecule type" value="Genomic_DNA"/>
</dbReference>
<accession>D2W093</accession>
<dbReference type="RefSeq" id="XP_002670318.1">
    <property type="nucleotide sequence ID" value="XM_002670272.1"/>
</dbReference>
<dbReference type="OMA" id="FEHANGF"/>
<proteinExistence type="predicted"/>
<dbReference type="VEuPathDB" id="AmoebaDB:NAEGRDRAFT_74776"/>
<name>D2W093_NAEGR</name>